<name>A0A8K1GF20_9PASS</name>
<dbReference type="AlphaFoldDB" id="A0A8K1GF20"/>
<dbReference type="Proteomes" id="UP000796761">
    <property type="component" value="Unassembled WGS sequence"/>
</dbReference>
<gene>
    <name evidence="1" type="ORF">HGM15179_010163</name>
</gene>
<proteinExistence type="predicted"/>
<evidence type="ECO:0000313" key="2">
    <source>
        <dbReference type="Proteomes" id="UP000796761"/>
    </source>
</evidence>
<accession>A0A8K1GF20</accession>
<dbReference type="PANTHER" id="PTHR33332">
    <property type="entry name" value="REVERSE TRANSCRIPTASE DOMAIN-CONTAINING PROTEIN"/>
    <property type="match status" value="1"/>
</dbReference>
<comment type="caution">
    <text evidence="1">The sequence shown here is derived from an EMBL/GenBank/DDBJ whole genome shotgun (WGS) entry which is preliminary data.</text>
</comment>
<dbReference type="EMBL" id="SWJQ01000288">
    <property type="protein sequence ID" value="TRZ16957.1"/>
    <property type="molecule type" value="Genomic_DNA"/>
</dbReference>
<protein>
    <submittedName>
        <fullName evidence="1">Uncharacterized protein</fullName>
    </submittedName>
</protein>
<keyword evidence="2" id="KW-1185">Reference proteome</keyword>
<sequence length="102" mass="11533">MRFNKGKCRVLHLEKKNPRHQHRLGSDLLESSSAEKDLGVLVDNKLSMSQQCVLVAKKARGILGCIRKSRASSFITPVFDDHVAQCEFLYGEFLIDSEVVMK</sequence>
<reference evidence="1" key="1">
    <citation type="submission" date="2019-04" db="EMBL/GenBank/DDBJ databases">
        <title>Genome assembly of Zosterops borbonicus 15179.</title>
        <authorList>
            <person name="Leroy T."/>
            <person name="Anselmetti Y."/>
            <person name="Tilak M.-K."/>
            <person name="Nabholz B."/>
        </authorList>
    </citation>
    <scope>NUCLEOTIDE SEQUENCE</scope>
    <source>
        <strain evidence="1">HGM_15179</strain>
        <tissue evidence="1">Muscle</tissue>
    </source>
</reference>
<dbReference type="OrthoDB" id="9217741at2759"/>
<evidence type="ECO:0000313" key="1">
    <source>
        <dbReference type="EMBL" id="TRZ16957.1"/>
    </source>
</evidence>
<organism evidence="1 2">
    <name type="scientific">Zosterops borbonicus</name>
    <dbReference type="NCBI Taxonomy" id="364589"/>
    <lineage>
        <taxon>Eukaryota</taxon>
        <taxon>Metazoa</taxon>
        <taxon>Chordata</taxon>
        <taxon>Craniata</taxon>
        <taxon>Vertebrata</taxon>
        <taxon>Euteleostomi</taxon>
        <taxon>Archelosauria</taxon>
        <taxon>Archosauria</taxon>
        <taxon>Dinosauria</taxon>
        <taxon>Saurischia</taxon>
        <taxon>Theropoda</taxon>
        <taxon>Coelurosauria</taxon>
        <taxon>Aves</taxon>
        <taxon>Neognathae</taxon>
        <taxon>Neoaves</taxon>
        <taxon>Telluraves</taxon>
        <taxon>Australaves</taxon>
        <taxon>Passeriformes</taxon>
        <taxon>Sylvioidea</taxon>
        <taxon>Zosteropidae</taxon>
        <taxon>Zosterops</taxon>
    </lineage>
</organism>